<name>L1NJ75_9PORP</name>
<comment type="caution">
    <text evidence="1">The sequence shown here is derived from an EMBL/GenBank/DDBJ whole genome shotgun (WGS) entry which is preliminary data.</text>
</comment>
<protein>
    <submittedName>
        <fullName evidence="1">Uncharacterized protein</fullName>
    </submittedName>
</protein>
<organism evidence="1 2">
    <name type="scientific">Porphyromonas catoniae F0037</name>
    <dbReference type="NCBI Taxonomy" id="1127696"/>
    <lineage>
        <taxon>Bacteria</taxon>
        <taxon>Pseudomonadati</taxon>
        <taxon>Bacteroidota</taxon>
        <taxon>Bacteroidia</taxon>
        <taxon>Bacteroidales</taxon>
        <taxon>Porphyromonadaceae</taxon>
        <taxon>Porphyromonas</taxon>
    </lineage>
</organism>
<dbReference type="AlphaFoldDB" id="L1NJ75"/>
<reference evidence="1 2" key="1">
    <citation type="submission" date="2012-05" db="EMBL/GenBank/DDBJ databases">
        <authorList>
            <person name="Weinstock G."/>
            <person name="Sodergren E."/>
            <person name="Lobos E.A."/>
            <person name="Fulton L."/>
            <person name="Fulton R."/>
            <person name="Courtney L."/>
            <person name="Fronick C."/>
            <person name="O'Laughlin M."/>
            <person name="Godfrey J."/>
            <person name="Wilson R.M."/>
            <person name="Miner T."/>
            <person name="Farmer C."/>
            <person name="Delehaunty K."/>
            <person name="Cordes M."/>
            <person name="Minx P."/>
            <person name="Tomlinson C."/>
            <person name="Chen J."/>
            <person name="Wollam A."/>
            <person name="Pepin K.H."/>
            <person name="Bhonagiri V."/>
            <person name="Zhang X."/>
            <person name="Suruliraj S."/>
            <person name="Warren W."/>
            <person name="Mitreva M."/>
            <person name="Mardis E.R."/>
            <person name="Wilson R.K."/>
        </authorList>
    </citation>
    <scope>NUCLEOTIDE SEQUENCE [LARGE SCALE GENOMIC DNA]</scope>
    <source>
        <strain evidence="1 2">F0037</strain>
    </source>
</reference>
<dbReference type="HOGENOM" id="CLU_3237497_0_0_10"/>
<evidence type="ECO:0000313" key="1">
    <source>
        <dbReference type="EMBL" id="EKY03381.1"/>
    </source>
</evidence>
<dbReference type="EMBL" id="AMEQ01000002">
    <property type="protein sequence ID" value="EKY03381.1"/>
    <property type="molecule type" value="Genomic_DNA"/>
</dbReference>
<dbReference type="Proteomes" id="UP000010408">
    <property type="component" value="Unassembled WGS sequence"/>
</dbReference>
<gene>
    <name evidence="1" type="ORF">HMPREF9134_00047</name>
</gene>
<sequence length="43" mass="5260">MYNLCREVSIFTTLTHHILSIRKQYIANIEAPECFHYIIWDIY</sequence>
<evidence type="ECO:0000313" key="2">
    <source>
        <dbReference type="Proteomes" id="UP000010408"/>
    </source>
</evidence>
<proteinExistence type="predicted"/>
<accession>L1NJ75</accession>